<sequence>MHRQSLSISHPIDLSKADAGLLSPTLASAPDALRIHGLSKSFGKTSVLKELDLDVPRGSVYALLGRNGAGKSTLIQLMLGILQPTAGQIRVLGLDPVRDGVELRQRVGYIPERLPMYDWMTVEETLRFVSPHYRNWSMEDESRLVTTFRLDRTKKVRELSRGNIALLALVIAMAHDPELVLLDECTSGMDAIARSEFDRTVIDALHGSNRTVFFASHQIHEIERFCDWVGILHNGRLLLQAPVDSIKGSVKMLRVAGMDEEEATLRQSPNVLTARSAGREWLITVQDYDEMTPPKTFFSGSVKEAVDLSLEEIFVALVAKEEGRA</sequence>
<keyword evidence="1" id="KW-0547">Nucleotide-binding</keyword>
<evidence type="ECO:0000313" key="2">
    <source>
        <dbReference type="Proteomes" id="UP000287394"/>
    </source>
</evidence>
<dbReference type="PANTHER" id="PTHR42939">
    <property type="entry name" value="ABC TRANSPORTER ATP-BINDING PROTEIN ALBC-RELATED"/>
    <property type="match status" value="1"/>
</dbReference>
<dbReference type="PANTHER" id="PTHR42939:SF1">
    <property type="entry name" value="ABC TRANSPORTER ATP-BINDING PROTEIN ALBC-RELATED"/>
    <property type="match status" value="1"/>
</dbReference>
<dbReference type="Proteomes" id="UP000287394">
    <property type="component" value="Chromosome"/>
</dbReference>
<dbReference type="GO" id="GO:0005524">
    <property type="term" value="F:ATP binding"/>
    <property type="evidence" value="ECO:0007669"/>
    <property type="project" value="UniProtKB-KW"/>
</dbReference>
<keyword evidence="2" id="KW-1185">Reference proteome</keyword>
<dbReference type="OrthoDB" id="9804819at2"/>
<name>A0A402CYC9_9BACT</name>
<dbReference type="InterPro" id="IPR027417">
    <property type="entry name" value="P-loop_NTPase"/>
</dbReference>
<dbReference type="CDD" id="cd03230">
    <property type="entry name" value="ABC_DR_subfamily_A"/>
    <property type="match status" value="1"/>
</dbReference>
<proteinExistence type="predicted"/>
<protein>
    <submittedName>
        <fullName evidence="1">Multidrug ABC transporter ATP-binding protein</fullName>
    </submittedName>
</protein>
<dbReference type="InterPro" id="IPR003593">
    <property type="entry name" value="AAA+_ATPase"/>
</dbReference>
<dbReference type="FunCoup" id="A0A402CYC9">
    <property type="interactions" value="91"/>
</dbReference>
<dbReference type="Pfam" id="PF00005">
    <property type="entry name" value="ABC_tran"/>
    <property type="match status" value="1"/>
</dbReference>
<gene>
    <name evidence="1" type="ORF">CCAX7_34020</name>
</gene>
<keyword evidence="1" id="KW-0067">ATP-binding</keyword>
<dbReference type="SMART" id="SM00382">
    <property type="entry name" value="AAA"/>
    <property type="match status" value="1"/>
</dbReference>
<dbReference type="InterPro" id="IPR051782">
    <property type="entry name" value="ABC_Transporter_VariousFunc"/>
</dbReference>
<dbReference type="AlphaFoldDB" id="A0A402CYC9"/>
<dbReference type="PROSITE" id="PS50893">
    <property type="entry name" value="ABC_TRANSPORTER_2"/>
    <property type="match status" value="1"/>
</dbReference>
<reference evidence="1 2" key="1">
    <citation type="journal article" date="2019" name="Int. J. Syst. Evol. Microbiol.">
        <title>Capsulimonas corticalis gen. nov., sp. nov., an aerobic capsulated bacterium, of a novel bacterial order, Capsulimonadales ord. nov., of the class Armatimonadia of the phylum Armatimonadetes.</title>
        <authorList>
            <person name="Li J."/>
            <person name="Kudo C."/>
            <person name="Tonouchi A."/>
        </authorList>
    </citation>
    <scope>NUCLEOTIDE SEQUENCE [LARGE SCALE GENOMIC DNA]</scope>
    <source>
        <strain evidence="1 2">AX-7</strain>
    </source>
</reference>
<accession>A0A402CYC9</accession>
<evidence type="ECO:0000313" key="1">
    <source>
        <dbReference type="EMBL" id="BDI31351.1"/>
    </source>
</evidence>
<dbReference type="KEGG" id="ccot:CCAX7_34020"/>
<dbReference type="EMBL" id="AP025739">
    <property type="protein sequence ID" value="BDI31351.1"/>
    <property type="molecule type" value="Genomic_DNA"/>
</dbReference>
<dbReference type="RefSeq" id="WP_119322363.1">
    <property type="nucleotide sequence ID" value="NZ_AP025739.1"/>
</dbReference>
<dbReference type="SUPFAM" id="SSF52540">
    <property type="entry name" value="P-loop containing nucleoside triphosphate hydrolases"/>
    <property type="match status" value="1"/>
</dbReference>
<organism evidence="1 2">
    <name type="scientific">Capsulimonas corticalis</name>
    <dbReference type="NCBI Taxonomy" id="2219043"/>
    <lineage>
        <taxon>Bacteria</taxon>
        <taxon>Bacillati</taxon>
        <taxon>Armatimonadota</taxon>
        <taxon>Armatimonadia</taxon>
        <taxon>Capsulimonadales</taxon>
        <taxon>Capsulimonadaceae</taxon>
        <taxon>Capsulimonas</taxon>
    </lineage>
</organism>
<dbReference type="GO" id="GO:0016887">
    <property type="term" value="F:ATP hydrolysis activity"/>
    <property type="evidence" value="ECO:0007669"/>
    <property type="project" value="InterPro"/>
</dbReference>
<dbReference type="Gene3D" id="3.40.50.300">
    <property type="entry name" value="P-loop containing nucleotide triphosphate hydrolases"/>
    <property type="match status" value="1"/>
</dbReference>
<dbReference type="InterPro" id="IPR003439">
    <property type="entry name" value="ABC_transporter-like_ATP-bd"/>
</dbReference>